<proteinExistence type="predicted"/>
<evidence type="ECO:0000313" key="1">
    <source>
        <dbReference type="EMBL" id="MBA4653333.1"/>
    </source>
</evidence>
<protein>
    <submittedName>
        <fullName evidence="1">Uncharacterized protein</fullName>
    </submittedName>
</protein>
<accession>A0A7C8ZYK2</accession>
<reference evidence="1" key="2">
    <citation type="submission" date="2020-07" db="EMBL/GenBank/DDBJ databases">
        <authorList>
            <person name="Vera ALvarez R."/>
            <person name="Arias-Moreno D.M."/>
            <person name="Jimenez-Jacinto V."/>
            <person name="Jimenez-Bremont J.F."/>
            <person name="Swaminathan K."/>
            <person name="Moose S.P."/>
            <person name="Guerrero-Gonzalez M.L."/>
            <person name="Marino-Ramirez L."/>
            <person name="Landsman D."/>
            <person name="Rodriguez-Kessler M."/>
            <person name="Delgado-Sanchez P."/>
        </authorList>
    </citation>
    <scope>NUCLEOTIDE SEQUENCE</scope>
    <source>
        <tissue evidence="1">Cladode</tissue>
    </source>
</reference>
<reference evidence="1" key="1">
    <citation type="journal article" date="2013" name="J. Plant Res.">
        <title>Effect of fungi and light on seed germination of three Opuntia species from semiarid lands of central Mexico.</title>
        <authorList>
            <person name="Delgado-Sanchez P."/>
            <person name="Jimenez-Bremont J.F."/>
            <person name="Guerrero-Gonzalez Mde L."/>
            <person name="Flores J."/>
        </authorList>
    </citation>
    <scope>NUCLEOTIDE SEQUENCE</scope>
    <source>
        <tissue evidence="1">Cladode</tissue>
    </source>
</reference>
<dbReference type="EMBL" id="GISG01178621">
    <property type="protein sequence ID" value="MBA4653333.1"/>
    <property type="molecule type" value="Transcribed_RNA"/>
</dbReference>
<organism evidence="1">
    <name type="scientific">Opuntia streptacantha</name>
    <name type="common">Prickly pear cactus</name>
    <name type="synonym">Opuntia cardona</name>
    <dbReference type="NCBI Taxonomy" id="393608"/>
    <lineage>
        <taxon>Eukaryota</taxon>
        <taxon>Viridiplantae</taxon>
        <taxon>Streptophyta</taxon>
        <taxon>Embryophyta</taxon>
        <taxon>Tracheophyta</taxon>
        <taxon>Spermatophyta</taxon>
        <taxon>Magnoliopsida</taxon>
        <taxon>eudicotyledons</taxon>
        <taxon>Gunneridae</taxon>
        <taxon>Pentapetalae</taxon>
        <taxon>Caryophyllales</taxon>
        <taxon>Cactineae</taxon>
        <taxon>Cactaceae</taxon>
        <taxon>Opuntioideae</taxon>
        <taxon>Opuntia</taxon>
    </lineage>
</organism>
<dbReference type="AlphaFoldDB" id="A0A7C8ZYK2"/>
<sequence>MLPVNLFRLRSSMARFGRPNRPLGIGPFSRLSSVKISIRDWELTNDSGKFPVRLFLPRFRNCSFPLLPSFWGILPLKLFSPNRSATSSGSSPIKSGIAPCKLLDCRLK</sequence>
<name>A0A7C8ZYK2_OPUST</name>